<dbReference type="RefSeq" id="WP_249627411.1">
    <property type="nucleotide sequence ID" value="NZ_JBHTCK010000008.1"/>
</dbReference>
<sequence>MSAPGGPGGPEPDGARWFRRFRTTESAASRLVCFPHAGGSASFYFPFARALAPDIEVLAAQYPGRQDRHREPGIDDVGVLADGAAAALLPLLDDRPTALFGHSMGATVGYEVARRLERAGARPELLFASGRRAPCRYRPESVHLQDDEGLANHIRRLGGTDGELLSDPDLLRMILPGVRVDYRAIETYRHRPGTELSCSIAVLTGSDDPVVSIDEAVDWSRHTTRGHTLDVFPGGHFFLNDVRDEVVALVADRMADRLSTKETSPP</sequence>
<dbReference type="PANTHER" id="PTHR11487:SF0">
    <property type="entry name" value="S-ACYL FATTY ACID SYNTHASE THIOESTERASE, MEDIUM CHAIN"/>
    <property type="match status" value="1"/>
</dbReference>
<organism evidence="4 5">
    <name type="scientific">Streptomyces caviscabies</name>
    <dbReference type="NCBI Taxonomy" id="90079"/>
    <lineage>
        <taxon>Bacteria</taxon>
        <taxon>Bacillati</taxon>
        <taxon>Actinomycetota</taxon>
        <taxon>Actinomycetes</taxon>
        <taxon>Kitasatosporales</taxon>
        <taxon>Streptomycetaceae</taxon>
        <taxon>Streptomyces</taxon>
    </lineage>
</organism>
<proteinExistence type="inferred from homology"/>
<dbReference type="Proteomes" id="UP001596509">
    <property type="component" value="Unassembled WGS sequence"/>
</dbReference>
<dbReference type="InterPro" id="IPR012223">
    <property type="entry name" value="TEII"/>
</dbReference>
<evidence type="ECO:0000259" key="3">
    <source>
        <dbReference type="SMART" id="SM00824"/>
    </source>
</evidence>
<dbReference type="SMART" id="SM00824">
    <property type="entry name" value="PKS_TE"/>
    <property type="match status" value="1"/>
</dbReference>
<evidence type="ECO:0000256" key="1">
    <source>
        <dbReference type="ARBA" id="ARBA00007169"/>
    </source>
</evidence>
<comment type="similarity">
    <text evidence="1">Belongs to the thioesterase family.</text>
</comment>
<name>A0ABW2MII5_9ACTN</name>
<evidence type="ECO:0000256" key="2">
    <source>
        <dbReference type="ARBA" id="ARBA00022801"/>
    </source>
</evidence>
<dbReference type="PANTHER" id="PTHR11487">
    <property type="entry name" value="THIOESTERASE"/>
    <property type="match status" value="1"/>
</dbReference>
<dbReference type="SUPFAM" id="SSF53474">
    <property type="entry name" value="alpha/beta-Hydrolases"/>
    <property type="match status" value="1"/>
</dbReference>
<keyword evidence="2" id="KW-0378">Hydrolase</keyword>
<dbReference type="Pfam" id="PF00975">
    <property type="entry name" value="Thioesterase"/>
    <property type="match status" value="1"/>
</dbReference>
<dbReference type="InterPro" id="IPR001031">
    <property type="entry name" value="Thioesterase"/>
</dbReference>
<keyword evidence="5" id="KW-1185">Reference proteome</keyword>
<dbReference type="EMBL" id="JBHTCK010000008">
    <property type="protein sequence ID" value="MFC7354114.1"/>
    <property type="molecule type" value="Genomic_DNA"/>
</dbReference>
<dbReference type="Gene3D" id="3.40.50.1820">
    <property type="entry name" value="alpha/beta hydrolase"/>
    <property type="match status" value="1"/>
</dbReference>
<comment type="caution">
    <text evidence="4">The sequence shown here is derived from an EMBL/GenBank/DDBJ whole genome shotgun (WGS) entry which is preliminary data.</text>
</comment>
<evidence type="ECO:0000313" key="4">
    <source>
        <dbReference type="EMBL" id="MFC7354114.1"/>
    </source>
</evidence>
<reference evidence="5" key="1">
    <citation type="journal article" date="2019" name="Int. J. Syst. Evol. Microbiol.">
        <title>The Global Catalogue of Microorganisms (GCM) 10K type strain sequencing project: providing services to taxonomists for standard genome sequencing and annotation.</title>
        <authorList>
            <consortium name="The Broad Institute Genomics Platform"/>
            <consortium name="The Broad Institute Genome Sequencing Center for Infectious Disease"/>
            <person name="Wu L."/>
            <person name="Ma J."/>
        </authorList>
    </citation>
    <scope>NUCLEOTIDE SEQUENCE [LARGE SCALE GENOMIC DNA]</scope>
    <source>
        <strain evidence="5">ICMP 19430</strain>
    </source>
</reference>
<protein>
    <submittedName>
        <fullName evidence="4">Thioesterase II family protein</fullName>
    </submittedName>
</protein>
<accession>A0ABW2MII5</accession>
<dbReference type="InterPro" id="IPR020802">
    <property type="entry name" value="TesA-like"/>
</dbReference>
<dbReference type="InterPro" id="IPR029058">
    <property type="entry name" value="AB_hydrolase_fold"/>
</dbReference>
<gene>
    <name evidence="4" type="ORF">ACFQW9_26040</name>
</gene>
<feature type="domain" description="Thioesterase TesA-like" evidence="3">
    <location>
        <begin position="32"/>
        <end position="258"/>
    </location>
</feature>
<evidence type="ECO:0000313" key="5">
    <source>
        <dbReference type="Proteomes" id="UP001596509"/>
    </source>
</evidence>